<protein>
    <submittedName>
        <fullName evidence="3">Uncharacterized protein</fullName>
    </submittedName>
</protein>
<keyword evidence="2" id="KW-0472">Membrane</keyword>
<reference evidence="3 4" key="1">
    <citation type="submission" date="2015-12" db="EMBL/GenBank/DDBJ databases">
        <title>Draft genome sequence of Moniliophthora roreri, the causal agent of frosty pod rot of cacao.</title>
        <authorList>
            <person name="Aime M.C."/>
            <person name="Diaz-Valderrama J.R."/>
            <person name="Kijpornyongpan T."/>
            <person name="Phillips-Mora W."/>
        </authorList>
    </citation>
    <scope>NUCLEOTIDE SEQUENCE [LARGE SCALE GENOMIC DNA]</scope>
    <source>
        <strain evidence="3 4">MCA 2952</strain>
    </source>
</reference>
<dbReference type="EMBL" id="LATX01002330">
    <property type="protein sequence ID" value="KTB31378.1"/>
    <property type="molecule type" value="Genomic_DNA"/>
</dbReference>
<feature type="region of interest" description="Disordered" evidence="1">
    <location>
        <begin position="1"/>
        <end position="245"/>
    </location>
</feature>
<proteinExistence type="predicted"/>
<dbReference type="PANTHER" id="PTHR48125">
    <property type="entry name" value="LP07818P1"/>
    <property type="match status" value="1"/>
</dbReference>
<feature type="compositionally biased region" description="Low complexity" evidence="1">
    <location>
        <begin position="637"/>
        <end position="649"/>
    </location>
</feature>
<keyword evidence="2" id="KW-0812">Transmembrane</keyword>
<feature type="transmembrane region" description="Helical" evidence="2">
    <location>
        <begin position="593"/>
        <end position="615"/>
    </location>
</feature>
<organism evidence="3 4">
    <name type="scientific">Moniliophthora roreri</name>
    <name type="common">Frosty pod rot fungus</name>
    <name type="synonym">Monilia roreri</name>
    <dbReference type="NCBI Taxonomy" id="221103"/>
    <lineage>
        <taxon>Eukaryota</taxon>
        <taxon>Fungi</taxon>
        <taxon>Dikarya</taxon>
        <taxon>Basidiomycota</taxon>
        <taxon>Agaricomycotina</taxon>
        <taxon>Agaricomycetes</taxon>
        <taxon>Agaricomycetidae</taxon>
        <taxon>Agaricales</taxon>
        <taxon>Marasmiineae</taxon>
        <taxon>Marasmiaceae</taxon>
        <taxon>Moniliophthora</taxon>
    </lineage>
</organism>
<keyword evidence="2" id="KW-1133">Transmembrane helix</keyword>
<comment type="caution">
    <text evidence="3">The sequence shown here is derived from an EMBL/GenBank/DDBJ whole genome shotgun (WGS) entry which is preliminary data.</text>
</comment>
<evidence type="ECO:0000313" key="3">
    <source>
        <dbReference type="EMBL" id="KTB31378.1"/>
    </source>
</evidence>
<dbReference type="Proteomes" id="UP000054988">
    <property type="component" value="Unassembled WGS sequence"/>
</dbReference>
<feature type="compositionally biased region" description="Pro residues" evidence="1">
    <location>
        <begin position="217"/>
        <end position="227"/>
    </location>
</feature>
<evidence type="ECO:0000256" key="2">
    <source>
        <dbReference type="SAM" id="Phobius"/>
    </source>
</evidence>
<feature type="compositionally biased region" description="Low complexity" evidence="1">
    <location>
        <begin position="450"/>
        <end position="459"/>
    </location>
</feature>
<sequence>MSEESAPPAGPNLFHHLKRSISGQNLAKARNDKEEHHEEGVPEEAAVAAETEAKDDVEPTTDGDGDIANSEVTNEVNGDAVKEKEGDAVTDEAEVTGAHDDGATNDVHHHDDGADEHKEHKVTGLQHIKNLVKFNKDKGHRAATPTSDHIEAGDATAVDDHAATANRDADTKNGELSNGGDGNHSASASPDGAADEDKDPAALADRIRSLIQSLPQPTKPIPVPSKPKLPQLDTDGRPIPPKDAIHSHDTKLIAMLRNPAIMNGRAVHGGGEGEDKPTVWAVLDSFQAPTAQTPDGESKDGSTGPIEDGGADDDGESDTESDDGSEIGEPSHVILDDSSVMLYVPLIPTKDSKVEMADSQIVPITSSTNGAKLAASVKEHLGDAEAKVVDMLSPGQYRMYGTYGRRAAPPVIGIDSEPVKETQVVQAKFSWKFWPWRKKKTSAPAPAPTTPDTTTPTPSGDDKDKTPATAPVGGDQKKRKPRKLRKPKPILDQRIWVPSRTDLSIQALWWGYRIFLPPPVLAILSDKTIEATKRAAMITTALTWLFSHLPLSMFPAVMQPALLMLQQLVPYLGYIGTFITWSWSVIKGYDVGYGVILSATWILPVALIPGTWQAYDFPADGGSKDGSTTPAPGQPETGTPSQPSTGTPTTPAPGQPSTGTPAPSQPSTGAPAPTQPSTGTPTQPSTGAPTQPSTGTPATSPPAQPSTGAPDSGDAPVGTEPPAQSPTETPVPLPTVSTRLRIVKAIDKPVDRLAKIKGDGSIPAVDESSGVVEEKKGNYGFWKYITG</sequence>
<evidence type="ECO:0000313" key="4">
    <source>
        <dbReference type="Proteomes" id="UP000054988"/>
    </source>
</evidence>
<feature type="region of interest" description="Disordered" evidence="1">
    <location>
        <begin position="289"/>
        <end position="332"/>
    </location>
</feature>
<feature type="compositionally biased region" description="Basic and acidic residues" evidence="1">
    <location>
        <begin position="29"/>
        <end position="40"/>
    </location>
</feature>
<dbReference type="PANTHER" id="PTHR48125:SF12">
    <property type="entry name" value="AT HOOK TRANSCRIPTION FACTOR FAMILY-RELATED"/>
    <property type="match status" value="1"/>
</dbReference>
<dbReference type="AlphaFoldDB" id="A0A0W0F5D7"/>
<feature type="region of interest" description="Disordered" evidence="1">
    <location>
        <begin position="619"/>
        <end position="736"/>
    </location>
</feature>
<evidence type="ECO:0000256" key="1">
    <source>
        <dbReference type="SAM" id="MobiDB-lite"/>
    </source>
</evidence>
<name>A0A0W0F5D7_MONRR</name>
<accession>A0A0W0F5D7</accession>
<feature type="compositionally biased region" description="Low complexity" evidence="1">
    <location>
        <begin position="655"/>
        <end position="698"/>
    </location>
</feature>
<feature type="compositionally biased region" description="Acidic residues" evidence="1">
    <location>
        <begin position="309"/>
        <end position="326"/>
    </location>
</feature>
<feature type="region of interest" description="Disordered" evidence="1">
    <location>
        <begin position="440"/>
        <end position="484"/>
    </location>
</feature>
<feature type="compositionally biased region" description="Basic and acidic residues" evidence="1">
    <location>
        <begin position="148"/>
        <end position="173"/>
    </location>
</feature>
<dbReference type="eggNOG" id="ENOG502SRR0">
    <property type="taxonomic scope" value="Eukaryota"/>
</dbReference>
<feature type="transmembrane region" description="Helical" evidence="2">
    <location>
        <begin position="568"/>
        <end position="586"/>
    </location>
</feature>
<feature type="compositionally biased region" description="Basic and acidic residues" evidence="1">
    <location>
        <begin position="97"/>
        <end position="122"/>
    </location>
</feature>
<gene>
    <name evidence="3" type="ORF">WG66_16058</name>
</gene>